<sequence>MAELQATLLHELIGGGEGIIEAAIADLPRIRIVREAIASIGSSHWILEAAKVYRRIEEKSPETAENPPNGESVSLAEDRFLKPRLAYVLLAGGLSKTLMVALSSVDTNKWTPLLARDWEPSPSAQPAPDYERRGPLRQRQKRLTPEQVAAMAERYREGANVNELAAEFRCARQTVALRLKEHGVVMRNQPATAEEIARVIELYASGLSLVGVAERTRFSPKSVLNYLRAEGVQLRDTHGRDR</sequence>
<organism evidence="2 3">
    <name type="scientific">Epidermidibacterium keratini</name>
    <dbReference type="NCBI Taxonomy" id="1891644"/>
    <lineage>
        <taxon>Bacteria</taxon>
        <taxon>Bacillati</taxon>
        <taxon>Actinomycetota</taxon>
        <taxon>Actinomycetes</taxon>
        <taxon>Sporichthyales</taxon>
        <taxon>Sporichthyaceae</taxon>
        <taxon>Epidermidibacterium</taxon>
    </lineage>
</organism>
<dbReference type="AlphaFoldDB" id="A0A7L4YKZ0"/>
<dbReference type="EMBL" id="CP047156">
    <property type="protein sequence ID" value="QHB99542.1"/>
    <property type="molecule type" value="Genomic_DNA"/>
</dbReference>
<feature type="region of interest" description="Disordered" evidence="1">
    <location>
        <begin position="116"/>
        <end position="139"/>
    </location>
</feature>
<evidence type="ECO:0000313" key="3">
    <source>
        <dbReference type="Proteomes" id="UP000463857"/>
    </source>
</evidence>
<dbReference type="Proteomes" id="UP000463857">
    <property type="component" value="Chromosome"/>
</dbReference>
<dbReference type="RefSeq" id="WP_159543213.1">
    <property type="nucleotide sequence ID" value="NZ_CP047156.1"/>
</dbReference>
<evidence type="ECO:0000313" key="2">
    <source>
        <dbReference type="EMBL" id="QHB99542.1"/>
    </source>
</evidence>
<reference evidence="2 3" key="1">
    <citation type="journal article" date="2018" name="Int. J. Syst. Evol. Microbiol.">
        <title>Epidermidibacterium keratini gen. nov., sp. nov., a member of the family Sporichthyaceae, isolated from keratin epidermis.</title>
        <authorList>
            <person name="Lee D.G."/>
            <person name="Trujillo M.E."/>
            <person name="Kang S."/>
            <person name="Nam J.J."/>
            <person name="Kim Y.J."/>
        </authorList>
    </citation>
    <scope>NUCLEOTIDE SEQUENCE [LARGE SCALE GENOMIC DNA]</scope>
    <source>
        <strain evidence="2 3">EPI-7</strain>
    </source>
</reference>
<keyword evidence="3" id="KW-1185">Reference proteome</keyword>
<gene>
    <name evidence="2" type="ORF">EK0264_04080</name>
</gene>
<dbReference type="KEGG" id="eke:EK0264_04080"/>
<evidence type="ECO:0008006" key="4">
    <source>
        <dbReference type="Google" id="ProtNLM"/>
    </source>
</evidence>
<dbReference type="InParanoid" id="A0A7L4YKZ0"/>
<name>A0A7L4YKZ0_9ACTN</name>
<proteinExistence type="predicted"/>
<accession>A0A7L4YKZ0</accession>
<evidence type="ECO:0000256" key="1">
    <source>
        <dbReference type="SAM" id="MobiDB-lite"/>
    </source>
</evidence>
<dbReference type="Gene3D" id="1.10.10.60">
    <property type="entry name" value="Homeodomain-like"/>
    <property type="match status" value="2"/>
</dbReference>
<protein>
    <recommendedName>
        <fullName evidence="4">Helix-turn-helix domain-containing protein</fullName>
    </recommendedName>
</protein>
<dbReference type="OrthoDB" id="4552810at2"/>